<comment type="caution">
    <text evidence="5">The sequence shown here is derived from an EMBL/GenBank/DDBJ whole genome shotgun (WGS) entry which is preliminary data.</text>
</comment>
<dbReference type="Gene3D" id="3.40.462.20">
    <property type="match status" value="1"/>
</dbReference>
<keyword evidence="2" id="KW-0274">FAD</keyword>
<evidence type="ECO:0000256" key="3">
    <source>
        <dbReference type="ARBA" id="ARBA00023002"/>
    </source>
</evidence>
<keyword evidence="1" id="KW-0285">Flavoprotein</keyword>
<dbReference type="EMBL" id="CABITT030000006">
    <property type="protein sequence ID" value="VVB07893.1"/>
    <property type="molecule type" value="Genomic_DNA"/>
</dbReference>
<evidence type="ECO:0000259" key="4">
    <source>
        <dbReference type="Pfam" id="PF08031"/>
    </source>
</evidence>
<dbReference type="PANTHER" id="PTHR32448">
    <property type="entry name" value="OS08G0158400 PROTEIN"/>
    <property type="match status" value="1"/>
</dbReference>
<name>A0A565C2M0_9BRAS</name>
<dbReference type="InterPro" id="IPR016169">
    <property type="entry name" value="FAD-bd_PCMH_sub2"/>
</dbReference>
<reference evidence="5" key="1">
    <citation type="submission" date="2019-07" db="EMBL/GenBank/DDBJ databases">
        <authorList>
            <person name="Dittberner H."/>
        </authorList>
    </citation>
    <scope>NUCLEOTIDE SEQUENCE [LARGE SCALE GENOMIC DNA]</scope>
</reference>
<dbReference type="Proteomes" id="UP000489600">
    <property type="component" value="Unassembled WGS sequence"/>
</dbReference>
<keyword evidence="6" id="KW-1185">Reference proteome</keyword>
<dbReference type="Gene3D" id="3.30.465.10">
    <property type="match status" value="1"/>
</dbReference>
<evidence type="ECO:0000313" key="6">
    <source>
        <dbReference type="Proteomes" id="UP000489600"/>
    </source>
</evidence>
<evidence type="ECO:0000256" key="2">
    <source>
        <dbReference type="ARBA" id="ARBA00022827"/>
    </source>
</evidence>
<proteinExistence type="predicted"/>
<dbReference type="Pfam" id="PF08031">
    <property type="entry name" value="BBE"/>
    <property type="match status" value="1"/>
</dbReference>
<dbReference type="AlphaFoldDB" id="A0A565C2M0"/>
<keyword evidence="3" id="KW-0560">Oxidoreductase</keyword>
<dbReference type="GO" id="GO:0016491">
    <property type="term" value="F:oxidoreductase activity"/>
    <property type="evidence" value="ECO:0007669"/>
    <property type="project" value="UniProtKB-KW"/>
</dbReference>
<evidence type="ECO:0000256" key="1">
    <source>
        <dbReference type="ARBA" id="ARBA00022630"/>
    </source>
</evidence>
<sequence length="121" mass="14470">MAKIPESEIPFPHREGVIFKIQYLTTWLDSDKRPSKHINWIRDLYSYMRPYVSTHPRQAYVNYRDLDLGMNKKNAKSNLKKAQVWGAKYFKDNFNRLVTIKSKVDPDNFFRHEQSIPTLHV</sequence>
<gene>
    <name evidence="5" type="ORF">ANE_LOCUS18337</name>
</gene>
<dbReference type="GO" id="GO:0050660">
    <property type="term" value="F:flavin adenine dinucleotide binding"/>
    <property type="evidence" value="ECO:0007669"/>
    <property type="project" value="InterPro"/>
</dbReference>
<organism evidence="5 6">
    <name type="scientific">Arabis nemorensis</name>
    <dbReference type="NCBI Taxonomy" id="586526"/>
    <lineage>
        <taxon>Eukaryota</taxon>
        <taxon>Viridiplantae</taxon>
        <taxon>Streptophyta</taxon>
        <taxon>Embryophyta</taxon>
        <taxon>Tracheophyta</taxon>
        <taxon>Spermatophyta</taxon>
        <taxon>Magnoliopsida</taxon>
        <taxon>eudicotyledons</taxon>
        <taxon>Gunneridae</taxon>
        <taxon>Pentapetalae</taxon>
        <taxon>rosids</taxon>
        <taxon>malvids</taxon>
        <taxon>Brassicales</taxon>
        <taxon>Brassicaceae</taxon>
        <taxon>Arabideae</taxon>
        <taxon>Arabis</taxon>
    </lineage>
</organism>
<accession>A0A565C2M0</accession>
<dbReference type="OrthoDB" id="407275at2759"/>
<evidence type="ECO:0000313" key="5">
    <source>
        <dbReference type="EMBL" id="VVB07893.1"/>
    </source>
</evidence>
<dbReference type="InterPro" id="IPR012951">
    <property type="entry name" value="BBE"/>
</dbReference>
<feature type="domain" description="Berberine/berberine-like" evidence="4">
    <location>
        <begin position="59"/>
        <end position="117"/>
    </location>
</feature>
<protein>
    <recommendedName>
        <fullName evidence="4">Berberine/berberine-like domain-containing protein</fullName>
    </recommendedName>
</protein>